<sequence length="97" mass="10443">MVASVVFVVVVIITMDMGHQSAFPSIIIACIGFCQHPSPPGILAGGRVRKRAGEIDESQWLLHCGARKPALASSLQFVSHYYQGQRNVFSVSADSAK</sequence>
<evidence type="ECO:0000313" key="2">
    <source>
        <dbReference type="EMBL" id="TVU27808.1"/>
    </source>
</evidence>
<feature type="non-terminal residue" evidence="2">
    <location>
        <position position="1"/>
    </location>
</feature>
<proteinExistence type="predicted"/>
<feature type="chain" id="PRO_5023818267" description="Secreted protein" evidence="1">
    <location>
        <begin position="23"/>
        <end position="97"/>
    </location>
</feature>
<evidence type="ECO:0000313" key="3">
    <source>
        <dbReference type="Proteomes" id="UP000324897"/>
    </source>
</evidence>
<gene>
    <name evidence="2" type="ORF">EJB05_19309</name>
</gene>
<dbReference type="Gramene" id="TVU27808">
    <property type="protein sequence ID" value="TVU27808"/>
    <property type="gene ID" value="EJB05_19309"/>
</dbReference>
<dbReference type="EMBL" id="RWGY01000011">
    <property type="protein sequence ID" value="TVU27808.1"/>
    <property type="molecule type" value="Genomic_DNA"/>
</dbReference>
<evidence type="ECO:0008006" key="4">
    <source>
        <dbReference type="Google" id="ProtNLM"/>
    </source>
</evidence>
<dbReference type="Proteomes" id="UP000324897">
    <property type="component" value="Chromosome 1"/>
</dbReference>
<dbReference type="AlphaFoldDB" id="A0A5J9UX17"/>
<comment type="caution">
    <text evidence="2">The sequence shown here is derived from an EMBL/GenBank/DDBJ whole genome shotgun (WGS) entry which is preliminary data.</text>
</comment>
<name>A0A5J9UX17_9POAL</name>
<accession>A0A5J9UX17</accession>
<reference evidence="2 3" key="1">
    <citation type="journal article" date="2019" name="Sci. Rep.">
        <title>A high-quality genome of Eragrostis curvula grass provides insights into Poaceae evolution and supports new strategies to enhance forage quality.</title>
        <authorList>
            <person name="Carballo J."/>
            <person name="Santos B.A.C.M."/>
            <person name="Zappacosta D."/>
            <person name="Garbus I."/>
            <person name="Selva J.P."/>
            <person name="Gallo C.A."/>
            <person name="Diaz A."/>
            <person name="Albertini E."/>
            <person name="Caccamo M."/>
            <person name="Echenique V."/>
        </authorList>
    </citation>
    <scope>NUCLEOTIDE SEQUENCE [LARGE SCALE GENOMIC DNA]</scope>
    <source>
        <strain evidence="3">cv. Victoria</strain>
        <tissue evidence="2">Leaf</tissue>
    </source>
</reference>
<keyword evidence="3" id="KW-1185">Reference proteome</keyword>
<feature type="signal peptide" evidence="1">
    <location>
        <begin position="1"/>
        <end position="22"/>
    </location>
</feature>
<organism evidence="2 3">
    <name type="scientific">Eragrostis curvula</name>
    <name type="common">weeping love grass</name>
    <dbReference type="NCBI Taxonomy" id="38414"/>
    <lineage>
        <taxon>Eukaryota</taxon>
        <taxon>Viridiplantae</taxon>
        <taxon>Streptophyta</taxon>
        <taxon>Embryophyta</taxon>
        <taxon>Tracheophyta</taxon>
        <taxon>Spermatophyta</taxon>
        <taxon>Magnoliopsida</taxon>
        <taxon>Liliopsida</taxon>
        <taxon>Poales</taxon>
        <taxon>Poaceae</taxon>
        <taxon>PACMAD clade</taxon>
        <taxon>Chloridoideae</taxon>
        <taxon>Eragrostideae</taxon>
        <taxon>Eragrostidinae</taxon>
        <taxon>Eragrostis</taxon>
    </lineage>
</organism>
<evidence type="ECO:0000256" key="1">
    <source>
        <dbReference type="SAM" id="SignalP"/>
    </source>
</evidence>
<keyword evidence="1" id="KW-0732">Signal</keyword>
<protein>
    <recommendedName>
        <fullName evidence="4">Secreted protein</fullName>
    </recommendedName>
</protein>